<dbReference type="GO" id="GO:0005524">
    <property type="term" value="F:ATP binding"/>
    <property type="evidence" value="ECO:0007669"/>
    <property type="project" value="UniProtKB-UniRule"/>
</dbReference>
<gene>
    <name evidence="4" type="ORF">N803_07165</name>
</gene>
<keyword evidence="1" id="KW-0547">Nucleotide-binding</keyword>
<dbReference type="SUPFAM" id="SSF55729">
    <property type="entry name" value="Acyl-CoA N-acyltransferases (Nat)"/>
    <property type="match status" value="1"/>
</dbReference>
<dbReference type="InterPro" id="IPR011761">
    <property type="entry name" value="ATP-grasp"/>
</dbReference>
<dbReference type="STRING" id="1385521.N803_07165"/>
<evidence type="ECO:0000313" key="5">
    <source>
        <dbReference type="Proteomes" id="UP000030011"/>
    </source>
</evidence>
<dbReference type="Proteomes" id="UP000030011">
    <property type="component" value="Unassembled WGS sequence"/>
</dbReference>
<dbReference type="Pfam" id="PF00583">
    <property type="entry name" value="Acetyltransf_1"/>
    <property type="match status" value="1"/>
</dbReference>
<evidence type="ECO:0000313" key="4">
    <source>
        <dbReference type="EMBL" id="KGN38515.1"/>
    </source>
</evidence>
<dbReference type="InterPro" id="IPR016181">
    <property type="entry name" value="Acyl_CoA_acyltransferase"/>
</dbReference>
<feature type="domain" description="ATP-grasp" evidence="2">
    <location>
        <begin position="684"/>
        <end position="737"/>
    </location>
</feature>
<evidence type="ECO:0000259" key="2">
    <source>
        <dbReference type="PROSITE" id="PS50975"/>
    </source>
</evidence>
<dbReference type="InterPro" id="IPR016102">
    <property type="entry name" value="Succinyl-CoA_synth-like"/>
</dbReference>
<dbReference type="Pfam" id="PF13607">
    <property type="entry name" value="Succ_CoA_lig"/>
    <property type="match status" value="1"/>
</dbReference>
<dbReference type="eggNOG" id="COG1042">
    <property type="taxonomic scope" value="Bacteria"/>
</dbReference>
<dbReference type="Gene3D" id="3.30.1490.20">
    <property type="entry name" value="ATP-grasp fold, A domain"/>
    <property type="match status" value="1"/>
</dbReference>
<dbReference type="Gene3D" id="3.30.470.20">
    <property type="entry name" value="ATP-grasp fold, B domain"/>
    <property type="match status" value="1"/>
</dbReference>
<reference evidence="4 5" key="1">
    <citation type="submission" date="2013-08" db="EMBL/GenBank/DDBJ databases">
        <title>The genome sequence of Knoellia subterranea.</title>
        <authorList>
            <person name="Zhu W."/>
            <person name="Wang G."/>
        </authorList>
    </citation>
    <scope>NUCLEOTIDE SEQUENCE [LARGE SCALE GENOMIC DNA]</scope>
    <source>
        <strain evidence="4 5">KCTC 19937</strain>
    </source>
</reference>
<comment type="caution">
    <text evidence="4">The sequence shown here is derived from an EMBL/GenBank/DDBJ whole genome shotgun (WGS) entry which is preliminary data.</text>
</comment>
<dbReference type="Gene3D" id="3.40.50.720">
    <property type="entry name" value="NAD(P)-binding Rossmann-like Domain"/>
    <property type="match status" value="1"/>
</dbReference>
<dbReference type="eggNOG" id="COG1670">
    <property type="taxonomic scope" value="Bacteria"/>
</dbReference>
<dbReference type="PROSITE" id="PS51186">
    <property type="entry name" value="GNAT"/>
    <property type="match status" value="1"/>
</dbReference>
<dbReference type="Pfam" id="PF13380">
    <property type="entry name" value="CoA_binding_2"/>
    <property type="match status" value="1"/>
</dbReference>
<name>A0A0A0JMA5_9MICO</name>
<dbReference type="PANTHER" id="PTHR42793:SF1">
    <property type="entry name" value="PEPTIDYL-LYSINE N-ACETYLTRANSFERASE PATZ"/>
    <property type="match status" value="1"/>
</dbReference>
<dbReference type="SUPFAM" id="SSF52210">
    <property type="entry name" value="Succinyl-CoA synthetase domains"/>
    <property type="match status" value="2"/>
</dbReference>
<keyword evidence="1" id="KW-0067">ATP-binding</keyword>
<dbReference type="InterPro" id="IPR013815">
    <property type="entry name" value="ATP_grasp_subdomain_1"/>
</dbReference>
<sequence>MEVIVPCHDGHMSDEPELPPGYPVQWEADVVLRDGSVGHLRPIMPADEKRIRAFHARQSEESIYLRFFAPLRHLSDKDVHRFTHVDYEDRVALVITVRDEIIGIGRYDRTEPSSAEVAFNVSDHYQGRGIGSVLLEHLAAIAQEFGISRFTAEVLPQNRKMLTVFSEAGYEVSRKVEDGVVALHFDIEPTDRSKAVAMSREHRAEAISVSRMLRPRTVAVIGAGRSPQSMGHHFLKNLLAAGFTGEAHPVNGNAKKILGRKAYDTIGDVPGHVDLAVIAVPADKVLGVVDECAAADVDALLIVSAGFGEAAGDGGDELQAELVRRARGSGMRIVGPNSFGLINTDAEFSLNASLSPDQPPTGHLGLFAQSGALGIAVLASAARRNLGISTFASAGNRVDVSGNDLMQYWIDDEDTHAVGLYLESMGNPRKFSRIARNLGRIKPVIVVQSGVSSYGTPPGHRVRRTKVRPAVFGAMLRQAGAIRVSNVHQMFDVAQLVVHQPLPAGRRVAIVGNSSALGALSAGAVAQRGLTVTHGPVNLRSDATPEDFREALTKAFDDPDVDSVLTCFIPPIAAHDEEVTDAVRAAAQKSDKTCVATFLGMRGVDSSTSMDEGGASGQAIPIYAMPEDAAYALAKATKYAAWRNKDHGLPVAPAGINRRVAEDVVQTVLSVSPEGRRLDADETSALLSAYGIELWPSRAVETVEEAVQAAEDMGYPVVLKSTAPMLRHQGGITGVRVDLANDQSVREAWASLHERLSPLAADQLEVQRMATPGVACVVTADEDPLFGPVVSFGVAGLPTELLDDIAHRIPPLTDVAVSELISSVKAAPVLHGHRGSTPVHRAALADLIARVSVMSDDMPELVSLRLNPVNAHPGGVEVLGAEVTVAPIERRADPGRRSLT</sequence>
<dbReference type="Pfam" id="PF13549">
    <property type="entry name" value="ATP-grasp_5"/>
    <property type="match status" value="1"/>
</dbReference>
<dbReference type="InterPro" id="IPR000182">
    <property type="entry name" value="GNAT_dom"/>
</dbReference>
<dbReference type="GO" id="GO:0016747">
    <property type="term" value="F:acyltransferase activity, transferring groups other than amino-acyl groups"/>
    <property type="evidence" value="ECO:0007669"/>
    <property type="project" value="InterPro"/>
</dbReference>
<dbReference type="SUPFAM" id="SSF56059">
    <property type="entry name" value="Glutathione synthetase ATP-binding domain-like"/>
    <property type="match status" value="1"/>
</dbReference>
<evidence type="ECO:0000256" key="1">
    <source>
        <dbReference type="PROSITE-ProRule" id="PRU00409"/>
    </source>
</evidence>
<dbReference type="SUPFAM" id="SSF51735">
    <property type="entry name" value="NAD(P)-binding Rossmann-fold domains"/>
    <property type="match status" value="1"/>
</dbReference>
<dbReference type="PROSITE" id="PS50975">
    <property type="entry name" value="ATP_GRASP"/>
    <property type="match status" value="1"/>
</dbReference>
<dbReference type="CDD" id="cd04301">
    <property type="entry name" value="NAT_SF"/>
    <property type="match status" value="1"/>
</dbReference>
<dbReference type="EMBL" id="AVPK01000002">
    <property type="protein sequence ID" value="KGN38515.1"/>
    <property type="molecule type" value="Genomic_DNA"/>
</dbReference>
<dbReference type="AlphaFoldDB" id="A0A0A0JMA5"/>
<protein>
    <submittedName>
        <fullName evidence="4">CoA-binding protein</fullName>
    </submittedName>
</protein>
<feature type="domain" description="N-acetyltransferase" evidence="3">
    <location>
        <begin position="38"/>
        <end position="188"/>
    </location>
</feature>
<dbReference type="InterPro" id="IPR003781">
    <property type="entry name" value="CoA-bd"/>
</dbReference>
<dbReference type="PANTHER" id="PTHR42793">
    <property type="entry name" value="COA BINDING DOMAIN CONTAINING PROTEIN"/>
    <property type="match status" value="1"/>
</dbReference>
<organism evidence="4 5">
    <name type="scientific">Knoellia subterranea KCTC 19937</name>
    <dbReference type="NCBI Taxonomy" id="1385521"/>
    <lineage>
        <taxon>Bacteria</taxon>
        <taxon>Bacillati</taxon>
        <taxon>Actinomycetota</taxon>
        <taxon>Actinomycetes</taxon>
        <taxon>Micrococcales</taxon>
        <taxon>Intrasporangiaceae</taxon>
        <taxon>Knoellia</taxon>
    </lineage>
</organism>
<dbReference type="InterPro" id="IPR032875">
    <property type="entry name" value="Succ_CoA_lig_flav_dom"/>
</dbReference>
<dbReference type="Gene3D" id="3.40.630.30">
    <property type="match status" value="1"/>
</dbReference>
<dbReference type="SMART" id="SM00881">
    <property type="entry name" value="CoA_binding"/>
    <property type="match status" value="1"/>
</dbReference>
<evidence type="ECO:0000259" key="3">
    <source>
        <dbReference type="PROSITE" id="PS51186"/>
    </source>
</evidence>
<proteinExistence type="predicted"/>
<keyword evidence="5" id="KW-1185">Reference proteome</keyword>
<dbReference type="InterPro" id="IPR036291">
    <property type="entry name" value="NAD(P)-bd_dom_sf"/>
</dbReference>
<dbReference type="Gene3D" id="3.40.50.261">
    <property type="entry name" value="Succinyl-CoA synthetase domains"/>
    <property type="match status" value="2"/>
</dbReference>
<dbReference type="GO" id="GO:0046872">
    <property type="term" value="F:metal ion binding"/>
    <property type="evidence" value="ECO:0007669"/>
    <property type="project" value="InterPro"/>
</dbReference>
<accession>A0A0A0JMA5</accession>